<dbReference type="RefSeq" id="WP_093157029.1">
    <property type="nucleotide sequence ID" value="NZ_FNEK01000027.1"/>
</dbReference>
<dbReference type="InterPro" id="IPR003781">
    <property type="entry name" value="CoA-bd"/>
</dbReference>
<dbReference type="Pfam" id="PF13380">
    <property type="entry name" value="CoA_binding_2"/>
    <property type="match status" value="1"/>
</dbReference>
<name>A0A1G8XSA7_9RHOB</name>
<proteinExistence type="predicted"/>
<dbReference type="OrthoDB" id="9804695at2"/>
<dbReference type="Proteomes" id="UP000199382">
    <property type="component" value="Unassembled WGS sequence"/>
</dbReference>
<dbReference type="PANTHER" id="PTHR33303">
    <property type="entry name" value="CYTOPLASMIC PROTEIN-RELATED"/>
    <property type="match status" value="1"/>
</dbReference>
<keyword evidence="3" id="KW-1185">Reference proteome</keyword>
<dbReference type="STRING" id="571298.SAMN04488026_102719"/>
<evidence type="ECO:0000259" key="1">
    <source>
        <dbReference type="SMART" id="SM00881"/>
    </source>
</evidence>
<gene>
    <name evidence="2" type="ORF">SAMN04488026_102719</name>
</gene>
<dbReference type="AlphaFoldDB" id="A0A1G8XSA7"/>
<dbReference type="SMART" id="SM00881">
    <property type="entry name" value="CoA_binding"/>
    <property type="match status" value="1"/>
</dbReference>
<dbReference type="PANTHER" id="PTHR33303:SF2">
    <property type="entry name" value="COA-BINDING DOMAIN-CONTAINING PROTEIN"/>
    <property type="match status" value="1"/>
</dbReference>
<evidence type="ECO:0000313" key="3">
    <source>
        <dbReference type="Proteomes" id="UP000199382"/>
    </source>
</evidence>
<evidence type="ECO:0000313" key="2">
    <source>
        <dbReference type="EMBL" id="SDJ93357.1"/>
    </source>
</evidence>
<sequence length="145" mass="16078">MNPIDQQIREIFKRSRVIACVGASANPARPSHYVSMFLKKCGYRVIPVNPGLAGQELFGETVAGSLSEIKAEVDMIDIFRRSEQVPPIVAEALIHLPRLRTVWMQIGVANAEAAIMAGERGLDVIENRCPKIEIPRLFGPDWRVG</sequence>
<protein>
    <recommendedName>
        <fullName evidence="1">CoA-binding domain-containing protein</fullName>
    </recommendedName>
</protein>
<dbReference type="EMBL" id="FNEK01000027">
    <property type="protein sequence ID" value="SDJ93357.1"/>
    <property type="molecule type" value="Genomic_DNA"/>
</dbReference>
<reference evidence="2 3" key="1">
    <citation type="submission" date="2016-10" db="EMBL/GenBank/DDBJ databases">
        <authorList>
            <person name="de Groot N.N."/>
        </authorList>
    </citation>
    <scope>NUCLEOTIDE SEQUENCE [LARGE SCALE GENOMIC DNA]</scope>
    <source>
        <strain evidence="2 3">DSM 25294</strain>
    </source>
</reference>
<feature type="domain" description="CoA-binding" evidence="1">
    <location>
        <begin position="11"/>
        <end position="108"/>
    </location>
</feature>
<accession>A0A1G8XSA7</accession>
<dbReference type="SUPFAM" id="SSF51735">
    <property type="entry name" value="NAD(P)-binding Rossmann-fold domains"/>
    <property type="match status" value="1"/>
</dbReference>
<organism evidence="2 3">
    <name type="scientific">Aliiruegeria lutimaris</name>
    <dbReference type="NCBI Taxonomy" id="571298"/>
    <lineage>
        <taxon>Bacteria</taxon>
        <taxon>Pseudomonadati</taxon>
        <taxon>Pseudomonadota</taxon>
        <taxon>Alphaproteobacteria</taxon>
        <taxon>Rhodobacterales</taxon>
        <taxon>Roseobacteraceae</taxon>
        <taxon>Aliiruegeria</taxon>
    </lineage>
</organism>
<dbReference type="InterPro" id="IPR036291">
    <property type="entry name" value="NAD(P)-bd_dom_sf"/>
</dbReference>
<dbReference type="Gene3D" id="3.40.50.720">
    <property type="entry name" value="NAD(P)-binding Rossmann-like Domain"/>
    <property type="match status" value="1"/>
</dbReference>